<proteinExistence type="predicted"/>
<dbReference type="AlphaFoldDB" id="A0AAW2DVI8"/>
<dbReference type="EMBL" id="JAZDWU010000001">
    <property type="protein sequence ID" value="KAL0014164.1"/>
    <property type="molecule type" value="Genomic_DNA"/>
</dbReference>
<dbReference type="Pfam" id="PF10536">
    <property type="entry name" value="PMD"/>
    <property type="match status" value="1"/>
</dbReference>
<evidence type="ECO:0000259" key="1">
    <source>
        <dbReference type="Pfam" id="PF10536"/>
    </source>
</evidence>
<dbReference type="PANTHER" id="PTHR46033">
    <property type="entry name" value="PROTEIN MAIN-LIKE 2"/>
    <property type="match status" value="1"/>
</dbReference>
<keyword evidence="3" id="KW-1185">Reference proteome</keyword>
<protein>
    <recommendedName>
        <fullName evidence="1">Aminotransferase-like plant mobile domain-containing protein</fullName>
    </recommendedName>
</protein>
<dbReference type="InterPro" id="IPR019557">
    <property type="entry name" value="AminoTfrase-like_pln_mobile"/>
</dbReference>
<comment type="caution">
    <text evidence="2">The sequence shown here is derived from an EMBL/GenBank/DDBJ whole genome shotgun (WGS) entry which is preliminary data.</text>
</comment>
<organism evidence="2 3">
    <name type="scientific">Lithocarpus litseifolius</name>
    <dbReference type="NCBI Taxonomy" id="425828"/>
    <lineage>
        <taxon>Eukaryota</taxon>
        <taxon>Viridiplantae</taxon>
        <taxon>Streptophyta</taxon>
        <taxon>Embryophyta</taxon>
        <taxon>Tracheophyta</taxon>
        <taxon>Spermatophyta</taxon>
        <taxon>Magnoliopsida</taxon>
        <taxon>eudicotyledons</taxon>
        <taxon>Gunneridae</taxon>
        <taxon>Pentapetalae</taxon>
        <taxon>rosids</taxon>
        <taxon>fabids</taxon>
        <taxon>Fagales</taxon>
        <taxon>Fagaceae</taxon>
        <taxon>Lithocarpus</taxon>
    </lineage>
</organism>
<dbReference type="InterPro" id="IPR044824">
    <property type="entry name" value="MAIN-like"/>
</dbReference>
<evidence type="ECO:0000313" key="2">
    <source>
        <dbReference type="EMBL" id="KAL0014164.1"/>
    </source>
</evidence>
<sequence>MLTPYDFSVITGLRLGGKRLLINDSFTSTKLKKLLDVMPSRIRSNNVPLSWLCESILQCETVAKGARMFMLLFIRTFLCLDLGGTMNLHYLGSLRKIEHIHNYDQGSMAYATLMHFMTQLSRRSLSSLDGAPFVWQVWVYEYFGVGPEFREEVADIFLRFLRWFPKHRLSILPRRSLEIWRSVIDNLTIDDMNLNPWVGCKGYVECERALESNSHQVLFECGYGKYWYLGERVLPQVEHVYRPTTIPTPPCHTVWLANFLADEEITRARDGYIVIRVKGNYSEFIRNHLQCCLVSRMPSSSEGEEEEDEEINSLYDAGSSSSSFAETYPHFPAWQYDVMNPDGTYSSMPLTRSQHVPNIPWPDPAHRMETAALPGELWMKGSRALNLKIISTIPTFLQVKKEILKVAPLEVDQKDPPAGGLRVLMMHDFLLIFPAKQKEVFLRQSCIIFHV</sequence>
<reference evidence="2 3" key="1">
    <citation type="submission" date="2024-01" db="EMBL/GenBank/DDBJ databases">
        <title>A telomere-to-telomere, gap-free genome of sweet tea (Lithocarpus litseifolius).</title>
        <authorList>
            <person name="Zhou J."/>
        </authorList>
    </citation>
    <scope>NUCLEOTIDE SEQUENCE [LARGE SCALE GENOMIC DNA]</scope>
    <source>
        <strain evidence="2">Zhou-2022a</strain>
        <tissue evidence="2">Leaf</tissue>
    </source>
</reference>
<dbReference type="GO" id="GO:0010073">
    <property type="term" value="P:meristem maintenance"/>
    <property type="evidence" value="ECO:0007669"/>
    <property type="project" value="InterPro"/>
</dbReference>
<dbReference type="Proteomes" id="UP001459277">
    <property type="component" value="Unassembled WGS sequence"/>
</dbReference>
<name>A0AAW2DVI8_9ROSI</name>
<feature type="domain" description="Aminotransferase-like plant mobile" evidence="1">
    <location>
        <begin position="6"/>
        <end position="236"/>
    </location>
</feature>
<evidence type="ECO:0000313" key="3">
    <source>
        <dbReference type="Proteomes" id="UP001459277"/>
    </source>
</evidence>
<gene>
    <name evidence="2" type="ORF">SO802_001233</name>
</gene>
<dbReference type="PANTHER" id="PTHR46033:SF8">
    <property type="entry name" value="PROTEIN MAINTENANCE OF MERISTEMS-LIKE"/>
    <property type="match status" value="1"/>
</dbReference>
<accession>A0AAW2DVI8</accession>